<dbReference type="FunFam" id="3.30.420.40:FF:000097">
    <property type="entry name" value="tRNA threonylcarbamoyladenosine biosynthesis protein TsaB"/>
    <property type="match status" value="1"/>
</dbReference>
<dbReference type="STRING" id="1792290.MSP8886_01236"/>
<dbReference type="GO" id="GO:0002949">
    <property type="term" value="P:tRNA threonylcarbamoyladenosine modification"/>
    <property type="evidence" value="ECO:0007669"/>
    <property type="project" value="InterPro"/>
</dbReference>
<dbReference type="Gene3D" id="3.30.420.40">
    <property type="match status" value="2"/>
</dbReference>
<dbReference type="InterPro" id="IPR022496">
    <property type="entry name" value="T6A_TsaB"/>
</dbReference>
<keyword evidence="9" id="KW-1185">Reference proteome</keyword>
<evidence type="ECO:0000259" key="7">
    <source>
        <dbReference type="Pfam" id="PF00814"/>
    </source>
</evidence>
<evidence type="ECO:0000256" key="5">
    <source>
        <dbReference type="ARBA" id="ARBA00022694"/>
    </source>
</evidence>
<dbReference type="PANTHER" id="PTHR11735:SF11">
    <property type="entry name" value="TRNA THREONYLCARBAMOYLADENOSINE BIOSYNTHESIS PROTEIN TSAB"/>
    <property type="match status" value="1"/>
</dbReference>
<feature type="domain" description="Gcp-like" evidence="7">
    <location>
        <begin position="30"/>
        <end position="160"/>
    </location>
</feature>
<proteinExistence type="inferred from homology"/>
<dbReference type="EMBL" id="FLOB01000002">
    <property type="protein sequence ID" value="SBS28588.1"/>
    <property type="molecule type" value="Genomic_DNA"/>
</dbReference>
<sequence length="241" mass="26090">MVAILALDTSTSACSVALNIDGVVLEDFRMAPRQHNDLILPMVEQILQQAGVAIQDLDAIAFGRGPGSFTGLRISAGIVQGLAYGADLPVIPISTLAAQALEGFQKTGLHHWLSALDARMGEIYVAGYFVDKVTGGDKTTERYSVKTLLDERVIQPERLEALSLPYQGVGSGWRYDEILTGLLPAQPEQVLVEVAPRAACIAQLAIVAFEKGETVSAYDAIPIYLRDEITWEKQAPRIGKR</sequence>
<accession>A0A1A8TAN7</accession>
<evidence type="ECO:0000313" key="8">
    <source>
        <dbReference type="EMBL" id="SBS28588.1"/>
    </source>
</evidence>
<dbReference type="PANTHER" id="PTHR11735">
    <property type="entry name" value="TRNA N6-ADENOSINE THREONYLCARBAMOYLTRANSFERASE"/>
    <property type="match status" value="1"/>
</dbReference>
<dbReference type="Pfam" id="PF00814">
    <property type="entry name" value="TsaD"/>
    <property type="match status" value="1"/>
</dbReference>
<dbReference type="CDD" id="cd24032">
    <property type="entry name" value="ASKHA_NBD_TsaB"/>
    <property type="match status" value="1"/>
</dbReference>
<dbReference type="Proteomes" id="UP000092544">
    <property type="component" value="Unassembled WGS sequence"/>
</dbReference>
<protein>
    <recommendedName>
        <fullName evidence="3">tRNA threonylcarbamoyladenosine biosynthesis protein TsaB</fullName>
    </recommendedName>
    <alternativeName>
        <fullName evidence="6">t(6)A37 threonylcarbamoyladenosine biosynthesis protein TsaB</fullName>
    </alternativeName>
</protein>
<dbReference type="SUPFAM" id="SSF53067">
    <property type="entry name" value="Actin-like ATPase domain"/>
    <property type="match status" value="2"/>
</dbReference>
<name>A0A1A8TAN7_9GAMM</name>
<reference evidence="8 9" key="1">
    <citation type="submission" date="2016-06" db="EMBL/GenBank/DDBJ databases">
        <authorList>
            <person name="Kjaerup R.B."/>
            <person name="Dalgaard T.S."/>
            <person name="Juul-Madsen H.R."/>
        </authorList>
    </citation>
    <scope>NUCLEOTIDE SEQUENCE [LARGE SCALE GENOMIC DNA]</scope>
    <source>
        <strain evidence="8 9">CECT 8886</strain>
    </source>
</reference>
<evidence type="ECO:0000256" key="6">
    <source>
        <dbReference type="ARBA" id="ARBA00032446"/>
    </source>
</evidence>
<keyword evidence="5" id="KW-0819">tRNA processing</keyword>
<dbReference type="NCBIfam" id="TIGR03725">
    <property type="entry name" value="T6A_YeaZ"/>
    <property type="match status" value="1"/>
</dbReference>
<dbReference type="GO" id="GO:0005829">
    <property type="term" value="C:cytosol"/>
    <property type="evidence" value="ECO:0007669"/>
    <property type="project" value="TreeGrafter"/>
</dbReference>
<dbReference type="RefSeq" id="WP_067013774.1">
    <property type="nucleotide sequence ID" value="NZ_FLOB01000002.1"/>
</dbReference>
<organism evidence="8 9">
    <name type="scientific">Marinomonas spartinae</name>
    <dbReference type="NCBI Taxonomy" id="1792290"/>
    <lineage>
        <taxon>Bacteria</taxon>
        <taxon>Pseudomonadati</taxon>
        <taxon>Pseudomonadota</taxon>
        <taxon>Gammaproteobacteria</taxon>
        <taxon>Oceanospirillales</taxon>
        <taxon>Oceanospirillaceae</taxon>
        <taxon>Marinomonas</taxon>
    </lineage>
</organism>
<dbReference type="OrthoDB" id="9809995at2"/>
<evidence type="ECO:0000256" key="1">
    <source>
        <dbReference type="ARBA" id="ARBA00004496"/>
    </source>
</evidence>
<evidence type="ECO:0000256" key="3">
    <source>
        <dbReference type="ARBA" id="ARBA00019012"/>
    </source>
</evidence>
<dbReference type="InterPro" id="IPR000905">
    <property type="entry name" value="Gcp-like_dom"/>
</dbReference>
<dbReference type="InterPro" id="IPR043129">
    <property type="entry name" value="ATPase_NBD"/>
</dbReference>
<comment type="similarity">
    <text evidence="2">Belongs to the KAE1 / TsaD family. TsaB subfamily.</text>
</comment>
<evidence type="ECO:0000313" key="9">
    <source>
        <dbReference type="Proteomes" id="UP000092544"/>
    </source>
</evidence>
<comment type="subcellular location">
    <subcellularLocation>
        <location evidence="1">Cytoplasm</location>
    </subcellularLocation>
</comment>
<keyword evidence="4" id="KW-0963">Cytoplasm</keyword>
<evidence type="ECO:0000256" key="2">
    <source>
        <dbReference type="ARBA" id="ARBA00010493"/>
    </source>
</evidence>
<dbReference type="AlphaFoldDB" id="A0A1A8TAN7"/>
<evidence type="ECO:0000256" key="4">
    <source>
        <dbReference type="ARBA" id="ARBA00022490"/>
    </source>
</evidence>
<gene>
    <name evidence="8" type="primary">tsaB</name>
    <name evidence="8" type="ORF">MSP8886_01236</name>
</gene>